<protein>
    <recommendedName>
        <fullName evidence="3">Antitoxin Xre/MbcA/ParS-like toxin-binding domain-containing protein</fullName>
    </recommendedName>
</protein>
<reference evidence="1 2" key="1">
    <citation type="submission" date="2023-12" db="EMBL/GenBank/DDBJ databases">
        <title>'Antibacterial potential of Stenotrophomonas maltophilia cystic fibrosis isolates' (manuscript under preparation).</title>
        <authorList>
            <person name="Crisan C.V."/>
            <person name="Pettis M."/>
            <person name="Goldberg J.B."/>
        </authorList>
    </citation>
    <scope>NUCLEOTIDE SEQUENCE [LARGE SCALE GENOMIC DNA]</scope>
    <source>
        <strain evidence="1 2">CCV155</strain>
    </source>
</reference>
<name>A0ABU5MNQ0_9GAMM</name>
<organism evidence="1 2">
    <name type="scientific">Stenotrophomonas muris</name>
    <dbReference type="NCBI Taxonomy" id="2963283"/>
    <lineage>
        <taxon>Bacteria</taxon>
        <taxon>Pseudomonadati</taxon>
        <taxon>Pseudomonadota</taxon>
        <taxon>Gammaproteobacteria</taxon>
        <taxon>Lysobacterales</taxon>
        <taxon>Lysobacteraceae</taxon>
        <taxon>Stenotrophomonas</taxon>
    </lineage>
</organism>
<dbReference type="EMBL" id="JAXUAC010000097">
    <property type="protein sequence ID" value="MDZ7514380.1"/>
    <property type="molecule type" value="Genomic_DNA"/>
</dbReference>
<keyword evidence="2" id="KW-1185">Reference proteome</keyword>
<proteinExistence type="predicted"/>
<gene>
    <name evidence="1" type="ORF">U5F72_21515</name>
</gene>
<sequence>GSRIGGGCMNELLLNAVDPLHQWLLSPHALLDGAAPAEVLVSDSASVLKAARAEFLADG</sequence>
<feature type="non-terminal residue" evidence="1">
    <location>
        <position position="1"/>
    </location>
</feature>
<dbReference type="Proteomes" id="UP001290894">
    <property type="component" value="Unassembled WGS sequence"/>
</dbReference>
<accession>A0ABU5MNQ0</accession>
<evidence type="ECO:0000313" key="1">
    <source>
        <dbReference type="EMBL" id="MDZ7514380.1"/>
    </source>
</evidence>
<comment type="caution">
    <text evidence="1">The sequence shown here is derived from an EMBL/GenBank/DDBJ whole genome shotgun (WGS) entry which is preliminary data.</text>
</comment>
<evidence type="ECO:0000313" key="2">
    <source>
        <dbReference type="Proteomes" id="UP001290894"/>
    </source>
</evidence>
<evidence type="ECO:0008006" key="3">
    <source>
        <dbReference type="Google" id="ProtNLM"/>
    </source>
</evidence>